<evidence type="ECO:0000256" key="6">
    <source>
        <dbReference type="SAM" id="Phobius"/>
    </source>
</evidence>
<proteinExistence type="predicted"/>
<feature type="transmembrane region" description="Helical" evidence="6">
    <location>
        <begin position="117"/>
        <end position="135"/>
    </location>
</feature>
<dbReference type="EMBL" id="JBHSLN010000022">
    <property type="protein sequence ID" value="MFC5297690.1"/>
    <property type="molecule type" value="Genomic_DNA"/>
</dbReference>
<keyword evidence="2" id="KW-1003">Cell membrane</keyword>
<feature type="transmembrane region" description="Helical" evidence="6">
    <location>
        <begin position="181"/>
        <end position="205"/>
    </location>
</feature>
<evidence type="ECO:0000256" key="2">
    <source>
        <dbReference type="ARBA" id="ARBA00022475"/>
    </source>
</evidence>
<accession>A0ABW0FGE4</accession>
<sequence>MNIAPLASSAPTGPSTSMTALLATAPLLLRRRGALADILPVIAFTAATAIIATVVGGAAAFAARTPSGETPMTGEASIMRFLLIFAVFASVLLVPSAVGLGGSAARLSLARREQDLATMRLVGGTGAQVGSVAVLDVAAQSLLGAVFGLGAHLAVTPALARLDFGITPFTVAELLLPWWAYPLLVVAMVLIAAGSAVVSLAGVVLSPLGVARDSRVVRLSIVRLVIWALLIAGFMIFMNMGGMLLGSVGVAIMILFIGAIVAGINVVGPFIVWVTALVLAKIAPTPSLLVGARCLAGDPRAGWRAVSGITFALVIAGFLTVIATLGEASSPEDAMMFTAMTTGGLLTLGIAAVLAAVSTGVVQTVRVIDQAPRLRAQHIAGAEVGQLHRARLAEIAVPVGLSSIIATGTALLVLTTVFGAPSDPTMAVQYLACVLGAYALLILSVLVGSPLVKRYATRAA</sequence>
<evidence type="ECO:0000313" key="9">
    <source>
        <dbReference type="Proteomes" id="UP001595937"/>
    </source>
</evidence>
<feature type="transmembrane region" description="Helical" evidence="6">
    <location>
        <begin position="395"/>
        <end position="421"/>
    </location>
</feature>
<evidence type="ECO:0000256" key="3">
    <source>
        <dbReference type="ARBA" id="ARBA00022692"/>
    </source>
</evidence>
<dbReference type="Pfam" id="PF02687">
    <property type="entry name" value="FtsX"/>
    <property type="match status" value="1"/>
</dbReference>
<feature type="transmembrane region" description="Helical" evidence="6">
    <location>
        <begin position="427"/>
        <end position="448"/>
    </location>
</feature>
<evidence type="ECO:0000313" key="8">
    <source>
        <dbReference type="EMBL" id="MFC5297690.1"/>
    </source>
</evidence>
<feature type="domain" description="ABC3 transporter permease C-terminal" evidence="7">
    <location>
        <begin position="88"/>
        <end position="200"/>
    </location>
</feature>
<evidence type="ECO:0000256" key="5">
    <source>
        <dbReference type="ARBA" id="ARBA00023136"/>
    </source>
</evidence>
<dbReference type="PRINTS" id="PR00173">
    <property type="entry name" value="EDTRNSPORT"/>
</dbReference>
<keyword evidence="5 6" id="KW-0472">Membrane</keyword>
<protein>
    <submittedName>
        <fullName evidence="8">FtsX-like permease family protein</fullName>
    </submittedName>
</protein>
<feature type="transmembrane region" description="Helical" evidence="6">
    <location>
        <begin position="41"/>
        <end position="61"/>
    </location>
</feature>
<dbReference type="RefSeq" id="WP_226850831.1">
    <property type="nucleotide sequence ID" value="NZ_BAAAIR010000006.1"/>
</dbReference>
<name>A0ABW0FGE4_9MICO</name>
<comment type="caution">
    <text evidence="8">The sequence shown here is derived from an EMBL/GenBank/DDBJ whole genome shotgun (WGS) entry which is preliminary data.</text>
</comment>
<feature type="transmembrane region" description="Helical" evidence="6">
    <location>
        <begin position="12"/>
        <end position="29"/>
    </location>
</feature>
<evidence type="ECO:0000256" key="4">
    <source>
        <dbReference type="ARBA" id="ARBA00022989"/>
    </source>
</evidence>
<comment type="subcellular location">
    <subcellularLocation>
        <location evidence="1">Cell membrane</location>
        <topology evidence="1">Multi-pass membrane protein</topology>
    </subcellularLocation>
</comment>
<feature type="transmembrane region" description="Helical" evidence="6">
    <location>
        <begin position="345"/>
        <end position="365"/>
    </location>
</feature>
<keyword evidence="9" id="KW-1185">Reference proteome</keyword>
<feature type="transmembrane region" description="Helical" evidence="6">
    <location>
        <begin position="303"/>
        <end position="325"/>
    </location>
</feature>
<keyword evidence="4 6" id="KW-1133">Transmembrane helix</keyword>
<feature type="transmembrane region" description="Helical" evidence="6">
    <location>
        <begin position="81"/>
        <end position="105"/>
    </location>
</feature>
<dbReference type="Proteomes" id="UP001595937">
    <property type="component" value="Unassembled WGS sequence"/>
</dbReference>
<feature type="transmembrane region" description="Helical" evidence="6">
    <location>
        <begin position="244"/>
        <end position="264"/>
    </location>
</feature>
<evidence type="ECO:0000256" key="1">
    <source>
        <dbReference type="ARBA" id="ARBA00004651"/>
    </source>
</evidence>
<evidence type="ECO:0000259" key="7">
    <source>
        <dbReference type="Pfam" id="PF02687"/>
    </source>
</evidence>
<reference evidence="9" key="1">
    <citation type="journal article" date="2019" name="Int. J. Syst. Evol. Microbiol.">
        <title>The Global Catalogue of Microorganisms (GCM) 10K type strain sequencing project: providing services to taxonomists for standard genome sequencing and annotation.</title>
        <authorList>
            <consortium name="The Broad Institute Genomics Platform"/>
            <consortium name="The Broad Institute Genome Sequencing Center for Infectious Disease"/>
            <person name="Wu L."/>
            <person name="Ma J."/>
        </authorList>
    </citation>
    <scope>NUCLEOTIDE SEQUENCE [LARGE SCALE GENOMIC DNA]</scope>
    <source>
        <strain evidence="9">CGMCC 1.16455</strain>
    </source>
</reference>
<keyword evidence="3 6" id="KW-0812">Transmembrane</keyword>
<gene>
    <name evidence="8" type="ORF">ACFPK8_09235</name>
</gene>
<dbReference type="GeneID" id="303295779"/>
<dbReference type="InterPro" id="IPR003838">
    <property type="entry name" value="ABC3_permease_C"/>
</dbReference>
<feature type="transmembrane region" description="Helical" evidence="6">
    <location>
        <begin position="217"/>
        <end position="237"/>
    </location>
</feature>
<organism evidence="8 9">
    <name type="scientific">Brachybacterium tyrofermentans</name>
    <dbReference type="NCBI Taxonomy" id="47848"/>
    <lineage>
        <taxon>Bacteria</taxon>
        <taxon>Bacillati</taxon>
        <taxon>Actinomycetota</taxon>
        <taxon>Actinomycetes</taxon>
        <taxon>Micrococcales</taxon>
        <taxon>Dermabacteraceae</taxon>
        <taxon>Brachybacterium</taxon>
    </lineage>
</organism>